<sequence>MQSTTCDVFVIGEEPQIMITKADNSDMSVDFGVLPEECAKEISLKFHNRGAASIPLKLVTVHQAQDRLSTFVLLDPEKQKNKNMAESEVSRELTFTLKTGDEINVTVMFAAPPMRLLTKAAQKGFVKLSGVLSLKLIGIIQIELESFKLIGSVGTTKLGIFRPAIPMQLAIKGPGKTDTCHLPIRNHGLVPLTLDLQLLPSDTEPISMTVEPGKVELQPGEQVEPIIRFTSSRPLKEPVQRMLQITMQPHGPVYFVEVTGVMTATGSQEIRKPKFQPEQVVATTKDSLYKSESDKHLGKALSYQSSKGCSSVKSVCSSGQSKCSCEWHSIKSQKSNSGGSTAGEKLNVRTTHRQLVWGSVAVGKSVTKSFAIRSEDCSKLAVYVYVEDKLHSYELIDSDGLVMGEKCITLLPKKSHSFRVNFKPREIGAVCGKLVFIIQGIHLIIPMYSFGGHARLIAKGVPRDGAGRMWLMLHQDPHKTVWETSFSLQNFGDLKAFIKIKPISKGFQNMSTVSLIVEPSELVMLEGTSAKIKVTYKPQKQDLKLLLNNSMKDVIEVAALSLVSGDEATRHRLRRIHEKNLDLAKRGVNGEHATHNIQLDLQPLCAQFLGEDDHGTPDVMSLKDPQDSALELYNAGVNHQEIILLLENATDGHSVDASQAFQSMYQYVVNLSTTRQEDLDESPGSCEWNIHPSTLTLQPPHLNSVPVHLWTYGVHKQHFEVVVVEHPPGFILNVSPNAGIIPTSDSVELTITCTEIFMPQTTNLNFWKGVVKIYIENDFKVLNICIQYPPTHKKEVPSKQLVPRDSYNVGHHAHSSVHVASHSRTSILSTPALRKKRLTNDQLSNNVHAGTGPKDLSCHKSSRAH</sequence>
<dbReference type="Pfam" id="PF22073">
    <property type="entry name" value="Cep192_D4"/>
    <property type="match status" value="1"/>
</dbReference>
<protein>
    <submittedName>
        <fullName evidence="6">Uncharacterized protein</fullName>
    </submittedName>
</protein>
<dbReference type="OrthoDB" id="8190736at2759"/>
<evidence type="ECO:0000256" key="1">
    <source>
        <dbReference type="SAM" id="MobiDB-lite"/>
    </source>
</evidence>
<dbReference type="InParanoid" id="A0A2J7QSM4"/>
<evidence type="ECO:0000313" key="6">
    <source>
        <dbReference type="EMBL" id="PNF31573.1"/>
    </source>
</evidence>
<name>A0A2J7QSM4_9NEOP</name>
<dbReference type="InterPro" id="IPR054090">
    <property type="entry name" value="Cep192_Spd-2-like_dom"/>
</dbReference>
<dbReference type="InterPro" id="IPR054089">
    <property type="entry name" value="Cep192-like_D3"/>
</dbReference>
<accession>A0A2J7QSM4</accession>
<feature type="domain" description="Cep192-like" evidence="5">
    <location>
        <begin position="686"/>
        <end position="787"/>
    </location>
</feature>
<evidence type="ECO:0000259" key="2">
    <source>
        <dbReference type="Pfam" id="PF22067"/>
    </source>
</evidence>
<keyword evidence="7" id="KW-1185">Reference proteome</keyword>
<gene>
    <name evidence="6" type="ORF">B7P43_G00761</name>
</gene>
<dbReference type="Pfam" id="PF22074">
    <property type="entry name" value="Cep192_D5"/>
    <property type="match status" value="1"/>
</dbReference>
<dbReference type="EMBL" id="NEVH01011876">
    <property type="protein sequence ID" value="PNF31573.1"/>
    <property type="molecule type" value="Genomic_DNA"/>
</dbReference>
<proteinExistence type="predicted"/>
<organism evidence="6 7">
    <name type="scientific">Cryptotermes secundus</name>
    <dbReference type="NCBI Taxonomy" id="105785"/>
    <lineage>
        <taxon>Eukaryota</taxon>
        <taxon>Metazoa</taxon>
        <taxon>Ecdysozoa</taxon>
        <taxon>Arthropoda</taxon>
        <taxon>Hexapoda</taxon>
        <taxon>Insecta</taxon>
        <taxon>Pterygota</taxon>
        <taxon>Neoptera</taxon>
        <taxon>Polyneoptera</taxon>
        <taxon>Dictyoptera</taxon>
        <taxon>Blattodea</taxon>
        <taxon>Blattoidea</taxon>
        <taxon>Termitoidae</taxon>
        <taxon>Kalotermitidae</taxon>
        <taxon>Cryptotermitinae</taxon>
        <taxon>Cryptotermes</taxon>
    </lineage>
</organism>
<dbReference type="InterPro" id="IPR054091">
    <property type="entry name" value="Cep192-like_D5"/>
</dbReference>
<dbReference type="InterPro" id="IPR054092">
    <property type="entry name" value="Cep192-like_D6"/>
</dbReference>
<feature type="domain" description="Cep192-like" evidence="4">
    <location>
        <begin position="468"/>
        <end position="612"/>
    </location>
</feature>
<feature type="domain" description="Cep192/Spd-2-like" evidence="3">
    <location>
        <begin position="346"/>
        <end position="452"/>
    </location>
</feature>
<reference evidence="6 7" key="1">
    <citation type="submission" date="2017-12" db="EMBL/GenBank/DDBJ databases">
        <title>Hemimetabolous genomes reveal molecular basis of termite eusociality.</title>
        <authorList>
            <person name="Harrison M.C."/>
            <person name="Jongepier E."/>
            <person name="Robertson H.M."/>
            <person name="Arning N."/>
            <person name="Bitard-Feildel T."/>
            <person name="Chao H."/>
            <person name="Childers C.P."/>
            <person name="Dinh H."/>
            <person name="Doddapaneni H."/>
            <person name="Dugan S."/>
            <person name="Gowin J."/>
            <person name="Greiner C."/>
            <person name="Han Y."/>
            <person name="Hu H."/>
            <person name="Hughes D.S.T."/>
            <person name="Huylmans A.-K."/>
            <person name="Kemena C."/>
            <person name="Kremer L.P.M."/>
            <person name="Lee S.L."/>
            <person name="Lopez-Ezquerra A."/>
            <person name="Mallet L."/>
            <person name="Monroy-Kuhn J.M."/>
            <person name="Moser A."/>
            <person name="Murali S.C."/>
            <person name="Muzny D.M."/>
            <person name="Otani S."/>
            <person name="Piulachs M.-D."/>
            <person name="Poelchau M."/>
            <person name="Qu J."/>
            <person name="Schaub F."/>
            <person name="Wada-Katsumata A."/>
            <person name="Worley K.C."/>
            <person name="Xie Q."/>
            <person name="Ylla G."/>
            <person name="Poulsen M."/>
            <person name="Gibbs R.A."/>
            <person name="Schal C."/>
            <person name="Richards S."/>
            <person name="Belles X."/>
            <person name="Korb J."/>
            <person name="Bornberg-Bauer E."/>
        </authorList>
    </citation>
    <scope>NUCLEOTIDE SEQUENCE [LARGE SCALE GENOMIC DNA]</scope>
    <source>
        <tissue evidence="6">Whole body</tissue>
    </source>
</reference>
<dbReference type="STRING" id="105785.A0A2J7QSM4"/>
<comment type="caution">
    <text evidence="6">The sequence shown here is derived from an EMBL/GenBank/DDBJ whole genome shotgun (WGS) entry which is preliminary data.</text>
</comment>
<feature type="region of interest" description="Disordered" evidence="1">
    <location>
        <begin position="832"/>
        <end position="865"/>
    </location>
</feature>
<evidence type="ECO:0000313" key="7">
    <source>
        <dbReference type="Proteomes" id="UP000235965"/>
    </source>
</evidence>
<dbReference type="Pfam" id="PF22067">
    <property type="entry name" value="Cep192_D3"/>
    <property type="match status" value="1"/>
</dbReference>
<evidence type="ECO:0000259" key="3">
    <source>
        <dbReference type="Pfam" id="PF22073"/>
    </source>
</evidence>
<feature type="domain" description="Cep192-like" evidence="2">
    <location>
        <begin position="163"/>
        <end position="261"/>
    </location>
</feature>
<dbReference type="Pfam" id="PF22076">
    <property type="entry name" value="Cep192_D6"/>
    <property type="match status" value="1"/>
</dbReference>
<dbReference type="AlphaFoldDB" id="A0A2J7QSM4"/>
<evidence type="ECO:0000259" key="5">
    <source>
        <dbReference type="Pfam" id="PF22076"/>
    </source>
</evidence>
<dbReference type="Proteomes" id="UP000235965">
    <property type="component" value="Unassembled WGS sequence"/>
</dbReference>
<evidence type="ECO:0000259" key="4">
    <source>
        <dbReference type="Pfam" id="PF22074"/>
    </source>
</evidence>